<dbReference type="PANTHER" id="PTHR13555:SF68">
    <property type="entry name" value="ZINC FINGER PROTEIN 474"/>
    <property type="match status" value="1"/>
</dbReference>
<feature type="region of interest" description="Disordered" evidence="6">
    <location>
        <begin position="99"/>
        <end position="121"/>
    </location>
</feature>
<keyword evidence="4" id="KW-0862">Zinc</keyword>
<reference evidence="8" key="1">
    <citation type="submission" date="2020-11" db="EMBL/GenBank/DDBJ databases">
        <authorList>
            <person name="Tran Van P."/>
        </authorList>
    </citation>
    <scope>NUCLEOTIDE SEQUENCE</scope>
</reference>
<organism evidence="8">
    <name type="scientific">Notodromas monacha</name>
    <dbReference type="NCBI Taxonomy" id="399045"/>
    <lineage>
        <taxon>Eukaryota</taxon>
        <taxon>Metazoa</taxon>
        <taxon>Ecdysozoa</taxon>
        <taxon>Arthropoda</taxon>
        <taxon>Crustacea</taxon>
        <taxon>Oligostraca</taxon>
        <taxon>Ostracoda</taxon>
        <taxon>Podocopa</taxon>
        <taxon>Podocopida</taxon>
        <taxon>Cypridocopina</taxon>
        <taxon>Cypridoidea</taxon>
        <taxon>Cyprididae</taxon>
        <taxon>Notodromas</taxon>
    </lineage>
</organism>
<evidence type="ECO:0000313" key="8">
    <source>
        <dbReference type="EMBL" id="CAD7273668.1"/>
    </source>
</evidence>
<evidence type="ECO:0000256" key="4">
    <source>
        <dbReference type="ARBA" id="ARBA00022833"/>
    </source>
</evidence>
<feature type="compositionally biased region" description="Basic and acidic residues" evidence="6">
    <location>
        <begin position="452"/>
        <end position="465"/>
    </location>
</feature>
<feature type="region of interest" description="Disordered" evidence="6">
    <location>
        <begin position="617"/>
        <end position="637"/>
    </location>
</feature>
<dbReference type="EMBL" id="OA882195">
    <property type="protein sequence ID" value="CAD7273668.1"/>
    <property type="molecule type" value="Genomic_DNA"/>
</dbReference>
<dbReference type="EMBL" id="CAJPEX010000158">
    <property type="protein sequence ID" value="CAG0913820.1"/>
    <property type="molecule type" value="Genomic_DNA"/>
</dbReference>
<dbReference type="OrthoDB" id="265955at2759"/>
<dbReference type="PROSITE" id="PS52027">
    <property type="entry name" value="ZF_C2HC_C3H"/>
    <property type="match status" value="3"/>
</dbReference>
<dbReference type="Gene3D" id="3.30.160.60">
    <property type="entry name" value="Classic Zinc Finger"/>
    <property type="match status" value="3"/>
</dbReference>
<feature type="domain" description="C2HC/C3H-type" evidence="7">
    <location>
        <begin position="595"/>
        <end position="624"/>
    </location>
</feature>
<feature type="region of interest" description="Disordered" evidence="6">
    <location>
        <begin position="419"/>
        <end position="504"/>
    </location>
</feature>
<feature type="compositionally biased region" description="Basic residues" evidence="6">
    <location>
        <begin position="466"/>
        <end position="475"/>
    </location>
</feature>
<dbReference type="InterPro" id="IPR049899">
    <property type="entry name" value="Znf_C2HC_C3H"/>
</dbReference>
<dbReference type="Proteomes" id="UP000678499">
    <property type="component" value="Unassembled WGS sequence"/>
</dbReference>
<feature type="compositionally biased region" description="Basic and acidic residues" evidence="6">
    <location>
        <begin position="490"/>
        <end position="504"/>
    </location>
</feature>
<evidence type="ECO:0000256" key="1">
    <source>
        <dbReference type="ARBA" id="ARBA00022723"/>
    </source>
</evidence>
<feature type="compositionally biased region" description="Pro residues" evidence="6">
    <location>
        <begin position="627"/>
        <end position="637"/>
    </location>
</feature>
<keyword evidence="1" id="KW-0479">Metal-binding</keyword>
<sequence>MTSANNASSKISPHDDQYNILIEGLLAIARIVAARVPISTEAEKKEDKPQDIFKRGLGRISNFQRSTGIGRTIYVDDMRKNGHENGADMARDKFDDWSTSTGTDSLDNTSHRLRTNERPGTATLNRPAILNISHVNTLDMSTTNSRALLTSGKVSSSFIRTSIVPYEPPSPPPMRLNGQVRANSLPRNRPARPNRRLFRDDSHLASSSESDNYDLRCRTAVKQEATVLPQTTRVIEDSLESRTRTGRGKSKPKRPRTIKLSKPSIDLPIPHITSSSYMGKRYHTSQRPTPIIPAGNGDIPEPCTTCGRLDQPERFHSHPAHSRLGHTHRVLHHHNLQGPVRRTKDHDNNESSHVKTVRSVIKPAAIRYQRKQEFLRQKEKPSYKHKNRDDFICGMSSTPDLEVKLDVNFNNLTIAAEKKTNDKHQKEEISRTEHHYSKPDFTGTLATLNNAKKTDAEPQKIDNKRTSNKRAHQRQKIIPNGSDLDDLADDEKSPEPKPRKLVDSHLLSDSEIANMNPEPAKFSDRCYRCYFCGGKYGSLSLAIHAENCLKRWRRSRDNLPKRLRIPTPEPPPMDDPTRNRDMWNELAIEVFNKQANPECPDCGRRFGVDRIAQHSKSCAKMKRNEPQRPPTPVKRPPPHIPCHICGRLFGTASIDIHIPHCEEKWERENNDLPPHLRRPPPMRPQFVFKDNGDIDYEETQNVFWQSHADQLVPCPKCKRTFYPDRLEKHEPTCRGPR</sequence>
<feature type="region of interest" description="Disordered" evidence="6">
    <location>
        <begin position="235"/>
        <end position="258"/>
    </location>
</feature>
<dbReference type="GO" id="GO:0008270">
    <property type="term" value="F:zinc ion binding"/>
    <property type="evidence" value="ECO:0007669"/>
    <property type="project" value="UniProtKB-KW"/>
</dbReference>
<accession>A0A7R9G906</accession>
<feature type="compositionally biased region" description="Basic residues" evidence="6">
    <location>
        <begin position="244"/>
        <end position="258"/>
    </location>
</feature>
<proteinExistence type="predicted"/>
<keyword evidence="9" id="KW-1185">Reference proteome</keyword>
<evidence type="ECO:0000313" key="9">
    <source>
        <dbReference type="Proteomes" id="UP000678499"/>
    </source>
</evidence>
<feature type="compositionally biased region" description="Polar residues" evidence="6">
    <location>
        <begin position="99"/>
        <end position="108"/>
    </location>
</feature>
<dbReference type="AlphaFoldDB" id="A0A7R9G906"/>
<keyword evidence="3 5" id="KW-0863">Zinc-finger</keyword>
<name>A0A7R9G906_9CRUS</name>
<evidence type="ECO:0000256" key="5">
    <source>
        <dbReference type="PROSITE-ProRule" id="PRU01371"/>
    </source>
</evidence>
<feature type="domain" description="C2HC/C3H-type" evidence="7">
    <location>
        <begin position="710"/>
        <end position="737"/>
    </location>
</feature>
<feature type="region of interest" description="Disordered" evidence="6">
    <location>
        <begin position="182"/>
        <end position="211"/>
    </location>
</feature>
<feature type="compositionally biased region" description="Basic and acidic residues" evidence="6">
    <location>
        <begin position="419"/>
        <end position="438"/>
    </location>
</feature>
<dbReference type="PANTHER" id="PTHR13555">
    <property type="entry name" value="C2H2 ZINC FINGER CGI-62-RELATED"/>
    <property type="match status" value="1"/>
</dbReference>
<gene>
    <name evidence="8" type="ORF">NMOB1V02_LOCUS1542</name>
</gene>
<keyword evidence="2" id="KW-0677">Repeat</keyword>
<dbReference type="InterPro" id="IPR026319">
    <property type="entry name" value="ZC2HC1A/B-like"/>
</dbReference>
<protein>
    <recommendedName>
        <fullName evidence="7">C2HC/C3H-type domain-containing protein</fullName>
    </recommendedName>
</protein>
<evidence type="ECO:0000256" key="2">
    <source>
        <dbReference type="ARBA" id="ARBA00022737"/>
    </source>
</evidence>
<dbReference type="Pfam" id="PF13913">
    <property type="entry name" value="zf-C2HC_2"/>
    <property type="match status" value="4"/>
</dbReference>
<feature type="domain" description="C2HC/C3H-type" evidence="7">
    <location>
        <begin position="638"/>
        <end position="667"/>
    </location>
</feature>
<evidence type="ECO:0000256" key="3">
    <source>
        <dbReference type="ARBA" id="ARBA00022771"/>
    </source>
</evidence>
<evidence type="ECO:0000259" key="7">
    <source>
        <dbReference type="PROSITE" id="PS52027"/>
    </source>
</evidence>
<evidence type="ECO:0000256" key="6">
    <source>
        <dbReference type="SAM" id="MobiDB-lite"/>
    </source>
</evidence>